<proteinExistence type="predicted"/>
<protein>
    <submittedName>
        <fullName evidence="2">Uncharacterized protein</fullName>
    </submittedName>
</protein>
<reference evidence="2" key="1">
    <citation type="journal article" date="2020" name="Cell">
        <title>Large-Scale Comparative Analyses of Tick Genomes Elucidate Their Genetic Diversity and Vector Capacities.</title>
        <authorList>
            <consortium name="Tick Genome and Microbiome Consortium (TIGMIC)"/>
            <person name="Jia N."/>
            <person name="Wang J."/>
            <person name="Shi W."/>
            <person name="Du L."/>
            <person name="Sun Y."/>
            <person name="Zhan W."/>
            <person name="Jiang J.F."/>
            <person name="Wang Q."/>
            <person name="Zhang B."/>
            <person name="Ji P."/>
            <person name="Bell-Sakyi L."/>
            <person name="Cui X.M."/>
            <person name="Yuan T.T."/>
            <person name="Jiang B.G."/>
            <person name="Yang W.F."/>
            <person name="Lam T.T."/>
            <person name="Chang Q.C."/>
            <person name="Ding S.J."/>
            <person name="Wang X.J."/>
            <person name="Zhu J.G."/>
            <person name="Ruan X.D."/>
            <person name="Zhao L."/>
            <person name="Wei J.T."/>
            <person name="Ye R.Z."/>
            <person name="Que T.C."/>
            <person name="Du C.H."/>
            <person name="Zhou Y.H."/>
            <person name="Cheng J.X."/>
            <person name="Dai P.F."/>
            <person name="Guo W.B."/>
            <person name="Han X.H."/>
            <person name="Huang E.J."/>
            <person name="Li L.F."/>
            <person name="Wei W."/>
            <person name="Gao Y.C."/>
            <person name="Liu J.Z."/>
            <person name="Shao H.Z."/>
            <person name="Wang X."/>
            <person name="Wang C.C."/>
            <person name="Yang T.C."/>
            <person name="Huo Q.B."/>
            <person name="Li W."/>
            <person name="Chen H.Y."/>
            <person name="Chen S.E."/>
            <person name="Zhou L.G."/>
            <person name="Ni X.B."/>
            <person name="Tian J.H."/>
            <person name="Sheng Y."/>
            <person name="Liu T."/>
            <person name="Pan Y.S."/>
            <person name="Xia L.Y."/>
            <person name="Li J."/>
            <person name="Zhao F."/>
            <person name="Cao W.C."/>
        </authorList>
    </citation>
    <scope>NUCLEOTIDE SEQUENCE</scope>
    <source>
        <strain evidence="2">Rsan-2018</strain>
    </source>
</reference>
<evidence type="ECO:0000313" key="2">
    <source>
        <dbReference type="EMBL" id="KAH7975870.1"/>
    </source>
</evidence>
<dbReference type="Proteomes" id="UP000821837">
    <property type="component" value="Chromosome 10"/>
</dbReference>
<organism evidence="2 3">
    <name type="scientific">Rhipicephalus sanguineus</name>
    <name type="common">Brown dog tick</name>
    <name type="synonym">Ixodes sanguineus</name>
    <dbReference type="NCBI Taxonomy" id="34632"/>
    <lineage>
        <taxon>Eukaryota</taxon>
        <taxon>Metazoa</taxon>
        <taxon>Ecdysozoa</taxon>
        <taxon>Arthropoda</taxon>
        <taxon>Chelicerata</taxon>
        <taxon>Arachnida</taxon>
        <taxon>Acari</taxon>
        <taxon>Parasitiformes</taxon>
        <taxon>Ixodida</taxon>
        <taxon>Ixodoidea</taxon>
        <taxon>Ixodidae</taxon>
        <taxon>Rhipicephalinae</taxon>
        <taxon>Rhipicephalus</taxon>
        <taxon>Rhipicephalus</taxon>
    </lineage>
</organism>
<accession>A0A9D4QDL4</accession>
<reference evidence="2" key="2">
    <citation type="submission" date="2021-09" db="EMBL/GenBank/DDBJ databases">
        <authorList>
            <person name="Jia N."/>
            <person name="Wang J."/>
            <person name="Shi W."/>
            <person name="Du L."/>
            <person name="Sun Y."/>
            <person name="Zhan W."/>
            <person name="Jiang J."/>
            <person name="Wang Q."/>
            <person name="Zhang B."/>
            <person name="Ji P."/>
            <person name="Sakyi L.B."/>
            <person name="Cui X."/>
            <person name="Yuan T."/>
            <person name="Jiang B."/>
            <person name="Yang W."/>
            <person name="Lam T.T.-Y."/>
            <person name="Chang Q."/>
            <person name="Ding S."/>
            <person name="Wang X."/>
            <person name="Zhu J."/>
            <person name="Ruan X."/>
            <person name="Zhao L."/>
            <person name="Wei J."/>
            <person name="Que T."/>
            <person name="Du C."/>
            <person name="Cheng J."/>
            <person name="Dai P."/>
            <person name="Han X."/>
            <person name="Huang E."/>
            <person name="Gao Y."/>
            <person name="Liu J."/>
            <person name="Shao H."/>
            <person name="Ye R."/>
            <person name="Li L."/>
            <person name="Wei W."/>
            <person name="Wang X."/>
            <person name="Wang C."/>
            <person name="Huo Q."/>
            <person name="Li W."/>
            <person name="Guo W."/>
            <person name="Chen H."/>
            <person name="Chen S."/>
            <person name="Zhou L."/>
            <person name="Zhou L."/>
            <person name="Ni X."/>
            <person name="Tian J."/>
            <person name="Zhou Y."/>
            <person name="Sheng Y."/>
            <person name="Liu T."/>
            <person name="Pan Y."/>
            <person name="Xia L."/>
            <person name="Li J."/>
            <person name="Zhao F."/>
            <person name="Cao W."/>
        </authorList>
    </citation>
    <scope>NUCLEOTIDE SEQUENCE</scope>
    <source>
        <strain evidence="2">Rsan-2018</strain>
        <tissue evidence="2">Larvae</tissue>
    </source>
</reference>
<evidence type="ECO:0000256" key="1">
    <source>
        <dbReference type="SAM" id="MobiDB-lite"/>
    </source>
</evidence>
<dbReference type="AlphaFoldDB" id="A0A9D4QDL4"/>
<dbReference type="EMBL" id="JABSTV010001246">
    <property type="protein sequence ID" value="KAH7975870.1"/>
    <property type="molecule type" value="Genomic_DNA"/>
</dbReference>
<evidence type="ECO:0000313" key="3">
    <source>
        <dbReference type="Proteomes" id="UP000821837"/>
    </source>
</evidence>
<comment type="caution">
    <text evidence="2">The sequence shown here is derived from an EMBL/GenBank/DDBJ whole genome shotgun (WGS) entry which is preliminary data.</text>
</comment>
<gene>
    <name evidence="2" type="ORF">HPB52_006550</name>
</gene>
<feature type="compositionally biased region" description="Basic and acidic residues" evidence="1">
    <location>
        <begin position="72"/>
        <end position="93"/>
    </location>
</feature>
<sequence>MTASTGSGKGECVNSGDYDDTERQAPVGEPIVDEAPAVAAVDGKSWKSATRAAKGAKTQAEETIAAAATMAKAKEETASEGKGEKAVKSDRSAPRKAGKVMKGTVMATTHEEPVRSLRTSGQDNAAQVHRTGLKGQRQSYLAVDITATLALDQARYIGQINRTKRRGKGKGSGIGPRVLSLIKAL</sequence>
<feature type="region of interest" description="Disordered" evidence="1">
    <location>
        <begin position="68"/>
        <end position="102"/>
    </location>
</feature>
<name>A0A9D4QDL4_RHISA</name>
<keyword evidence="3" id="KW-1185">Reference proteome</keyword>
<feature type="region of interest" description="Disordered" evidence="1">
    <location>
        <begin position="1"/>
        <end position="33"/>
    </location>
</feature>